<dbReference type="InParanoid" id="A0A177CAS4"/>
<protein>
    <submittedName>
        <fullName evidence="2">Uncharacterized protein</fullName>
    </submittedName>
</protein>
<sequence>MLLTPAPIGQLPRCVLRNKPQTNRRQRSGERIGALGPRFRALARQQRNDNPTEDLGPAAASRSSRARRHLARSRRARLRRIVSDSSKVSRFTYVHMHAAPTLDRIPVQHRVLLVNNYQTAPYQVSGTRFVTRVDLSLAQRLISRSSRRYFGTLKYVYAWSARCSASSTIH</sequence>
<evidence type="ECO:0000313" key="2">
    <source>
        <dbReference type="EMBL" id="OAG03942.1"/>
    </source>
</evidence>
<organism evidence="2 3">
    <name type="scientific">Paraphaeosphaeria sporulosa</name>
    <dbReference type="NCBI Taxonomy" id="1460663"/>
    <lineage>
        <taxon>Eukaryota</taxon>
        <taxon>Fungi</taxon>
        <taxon>Dikarya</taxon>
        <taxon>Ascomycota</taxon>
        <taxon>Pezizomycotina</taxon>
        <taxon>Dothideomycetes</taxon>
        <taxon>Pleosporomycetidae</taxon>
        <taxon>Pleosporales</taxon>
        <taxon>Massarineae</taxon>
        <taxon>Didymosphaeriaceae</taxon>
        <taxon>Paraphaeosphaeria</taxon>
    </lineage>
</organism>
<keyword evidence="3" id="KW-1185">Reference proteome</keyword>
<feature type="compositionally biased region" description="Basic residues" evidence="1">
    <location>
        <begin position="64"/>
        <end position="74"/>
    </location>
</feature>
<accession>A0A177CAS4</accession>
<dbReference type="AlphaFoldDB" id="A0A177CAS4"/>
<dbReference type="GeneID" id="28771235"/>
<feature type="region of interest" description="Disordered" evidence="1">
    <location>
        <begin position="44"/>
        <end position="74"/>
    </location>
</feature>
<name>A0A177CAS4_9PLEO</name>
<gene>
    <name evidence="2" type="ORF">CC84DRAFT_875699</name>
</gene>
<dbReference type="Proteomes" id="UP000077069">
    <property type="component" value="Unassembled WGS sequence"/>
</dbReference>
<dbReference type="EMBL" id="KV441554">
    <property type="protein sequence ID" value="OAG03942.1"/>
    <property type="molecule type" value="Genomic_DNA"/>
</dbReference>
<dbReference type="OrthoDB" id="10616930at2759"/>
<reference evidence="2 3" key="1">
    <citation type="submission" date="2016-05" db="EMBL/GenBank/DDBJ databases">
        <title>Comparative analysis of secretome profiles of manganese(II)-oxidizing ascomycete fungi.</title>
        <authorList>
            <consortium name="DOE Joint Genome Institute"/>
            <person name="Zeiner C.A."/>
            <person name="Purvine S.O."/>
            <person name="Zink E.M."/>
            <person name="Wu S."/>
            <person name="Pasa-Tolic L."/>
            <person name="Chaput D.L."/>
            <person name="Haridas S."/>
            <person name="Grigoriev I.V."/>
            <person name="Santelli C.M."/>
            <person name="Hansel C.M."/>
        </authorList>
    </citation>
    <scope>NUCLEOTIDE SEQUENCE [LARGE SCALE GENOMIC DNA]</scope>
    <source>
        <strain evidence="2 3">AP3s5-JAC2a</strain>
    </source>
</reference>
<proteinExistence type="predicted"/>
<evidence type="ECO:0000313" key="3">
    <source>
        <dbReference type="Proteomes" id="UP000077069"/>
    </source>
</evidence>
<dbReference type="RefSeq" id="XP_018034307.1">
    <property type="nucleotide sequence ID" value="XM_018187749.1"/>
</dbReference>
<evidence type="ECO:0000256" key="1">
    <source>
        <dbReference type="SAM" id="MobiDB-lite"/>
    </source>
</evidence>